<comment type="caution">
    <text evidence="2">The sequence shown here is derived from an EMBL/GenBank/DDBJ whole genome shotgun (WGS) entry which is preliminary data.</text>
</comment>
<evidence type="ECO:0000256" key="1">
    <source>
        <dbReference type="SAM" id="Phobius"/>
    </source>
</evidence>
<sequence>MILAENPGRSNVDPLWIGPQHRDKEPSSSLIMTSSTALLFCAALLCFLVCSCVGTTPPAVARKPCEYNEIKRCNQQFKQVFLDAKNPGGRNIPIAWKRVYCRALQTFMNCLEQSLASCVGGDWLQNYSFVVLEHGVMDKKCGVCPRHDYSNLERVMHATNKSDYVGFDVCPSCAKGVHRRCVRRFLHKMAADSNICHDVQEFISCYKEEGNPKRSCATTKIIRNFSTLCTKLGEKMLQEDKTHPGLMC</sequence>
<accession>A0A9W9YZ02</accession>
<dbReference type="OrthoDB" id="5974354at2759"/>
<dbReference type="EMBL" id="MU826838">
    <property type="protein sequence ID" value="KAJ7372106.1"/>
    <property type="molecule type" value="Genomic_DNA"/>
</dbReference>
<feature type="transmembrane region" description="Helical" evidence="1">
    <location>
        <begin position="30"/>
        <end position="53"/>
    </location>
</feature>
<evidence type="ECO:0000313" key="3">
    <source>
        <dbReference type="Proteomes" id="UP001163046"/>
    </source>
</evidence>
<organism evidence="2 3">
    <name type="scientific">Desmophyllum pertusum</name>
    <dbReference type="NCBI Taxonomy" id="174260"/>
    <lineage>
        <taxon>Eukaryota</taxon>
        <taxon>Metazoa</taxon>
        <taxon>Cnidaria</taxon>
        <taxon>Anthozoa</taxon>
        <taxon>Hexacorallia</taxon>
        <taxon>Scleractinia</taxon>
        <taxon>Caryophylliina</taxon>
        <taxon>Caryophylliidae</taxon>
        <taxon>Desmophyllum</taxon>
    </lineage>
</organism>
<proteinExistence type="predicted"/>
<name>A0A9W9YZ02_9CNID</name>
<reference evidence="2" key="1">
    <citation type="submission" date="2023-01" db="EMBL/GenBank/DDBJ databases">
        <title>Genome assembly of the deep-sea coral Lophelia pertusa.</title>
        <authorList>
            <person name="Herrera S."/>
            <person name="Cordes E."/>
        </authorList>
    </citation>
    <scope>NUCLEOTIDE SEQUENCE</scope>
    <source>
        <strain evidence="2">USNM1676648</strain>
        <tissue evidence="2">Polyp</tissue>
    </source>
</reference>
<protein>
    <submittedName>
        <fullName evidence="2">Uncharacterized protein</fullName>
    </submittedName>
</protein>
<keyword evidence="3" id="KW-1185">Reference proteome</keyword>
<keyword evidence="1" id="KW-0812">Transmembrane</keyword>
<dbReference type="Proteomes" id="UP001163046">
    <property type="component" value="Unassembled WGS sequence"/>
</dbReference>
<evidence type="ECO:0000313" key="2">
    <source>
        <dbReference type="EMBL" id="KAJ7372106.1"/>
    </source>
</evidence>
<keyword evidence="1" id="KW-1133">Transmembrane helix</keyword>
<gene>
    <name evidence="2" type="ORF">OS493_020531</name>
</gene>
<keyword evidence="1" id="KW-0472">Membrane</keyword>
<dbReference type="AlphaFoldDB" id="A0A9W9YZ02"/>